<dbReference type="NCBIfam" id="NF008140">
    <property type="entry name" value="PRK10888.1"/>
    <property type="match status" value="1"/>
</dbReference>
<comment type="cofactor">
    <cofactor evidence="1">
        <name>Mg(2+)</name>
        <dbReference type="ChEBI" id="CHEBI:18420"/>
    </cofactor>
</comment>
<dbReference type="InterPro" id="IPR000092">
    <property type="entry name" value="Polyprenyl_synt"/>
</dbReference>
<dbReference type="SUPFAM" id="SSF48576">
    <property type="entry name" value="Terpenoid synthases"/>
    <property type="match status" value="1"/>
</dbReference>
<evidence type="ECO:0000256" key="3">
    <source>
        <dbReference type="ARBA" id="ARBA00022679"/>
    </source>
</evidence>
<keyword evidence="3 6" id="KW-0808">Transferase</keyword>
<protein>
    <submittedName>
        <fullName evidence="7">Octaprenyl diphosphate synthase</fullName>
    </submittedName>
</protein>
<sequence length="333" mass="36312">MQGLTSAGYTMDFKTIQALTADDMAKVNETIQAQLNSDVSLINQLGFYIVSGGGKRLRPLLAILSARALGYQGNGHTMAAAFIEFIHTATLLHDDVVDESDMRRGKATANAAFGNAASVLVGDFIYTRSFQMMTELGSMKILKLMSDAVNVIAEGEVQQLMNCNDPDTTEESYMQVIYSKTARLFESATQIGAILNDAPEEVEVAFQNYGKYLGTAFQLIDDVMDYTSDGEDMGKNVGDDLAEGKPTLPLLHAMRNTTPENAQMIREAIEKANGMDRLEDILAVMQEAGSLEYTTQKAMDEADKAIAELAILPESDYKQALVTLAHMAVKRTS</sequence>
<name>A0ABM6ZJ76_9VIBR</name>
<keyword evidence="5" id="KW-0460">Magnesium</keyword>
<organism evidence="7 8">
    <name type="scientific">Vibrio owensii</name>
    <dbReference type="NCBI Taxonomy" id="696485"/>
    <lineage>
        <taxon>Bacteria</taxon>
        <taxon>Pseudomonadati</taxon>
        <taxon>Pseudomonadota</taxon>
        <taxon>Gammaproteobacteria</taxon>
        <taxon>Vibrionales</taxon>
        <taxon>Vibrionaceae</taxon>
        <taxon>Vibrio</taxon>
    </lineage>
</organism>
<dbReference type="InterPro" id="IPR008949">
    <property type="entry name" value="Isoprenoid_synthase_dom_sf"/>
</dbReference>
<accession>A0ABM6ZJ76</accession>
<keyword evidence="8" id="KW-1185">Reference proteome</keyword>
<dbReference type="CDD" id="cd00685">
    <property type="entry name" value="Trans_IPPS_HT"/>
    <property type="match status" value="1"/>
</dbReference>
<evidence type="ECO:0000256" key="2">
    <source>
        <dbReference type="ARBA" id="ARBA00006706"/>
    </source>
</evidence>
<dbReference type="Gene3D" id="1.10.600.10">
    <property type="entry name" value="Farnesyl Diphosphate Synthase"/>
    <property type="match status" value="1"/>
</dbReference>
<dbReference type="PANTHER" id="PTHR12001:SF69">
    <property type="entry name" value="ALL TRANS-POLYPRENYL-DIPHOSPHATE SYNTHASE PDSS1"/>
    <property type="match status" value="1"/>
</dbReference>
<dbReference type="SFLD" id="SFLDS00005">
    <property type="entry name" value="Isoprenoid_Synthase_Type_I"/>
    <property type="match status" value="1"/>
</dbReference>
<dbReference type="EMBL" id="CP033137">
    <property type="protein sequence ID" value="AYO15762.1"/>
    <property type="molecule type" value="Genomic_DNA"/>
</dbReference>
<evidence type="ECO:0000256" key="1">
    <source>
        <dbReference type="ARBA" id="ARBA00001946"/>
    </source>
</evidence>
<evidence type="ECO:0000256" key="5">
    <source>
        <dbReference type="ARBA" id="ARBA00022842"/>
    </source>
</evidence>
<gene>
    <name evidence="7" type="ORF">D0812_15655</name>
</gene>
<dbReference type="PROSITE" id="PS00723">
    <property type="entry name" value="POLYPRENYL_SYNTHASE_1"/>
    <property type="match status" value="1"/>
</dbReference>
<keyword evidence="4" id="KW-0479">Metal-binding</keyword>
<dbReference type="InterPro" id="IPR033749">
    <property type="entry name" value="Polyprenyl_synt_CS"/>
</dbReference>
<evidence type="ECO:0000256" key="4">
    <source>
        <dbReference type="ARBA" id="ARBA00022723"/>
    </source>
</evidence>
<reference evidence="7 8" key="1">
    <citation type="submission" date="2018-10" db="EMBL/GenBank/DDBJ databases">
        <title>Whole Genome of Vibrio owensii strain 170502, isolated from Acute Hepatopancreatic Necrosis Disease (AHPND) shrimp.</title>
        <authorList>
            <person name="Yan M."/>
            <person name="Wang X."/>
            <person name="Wang Y."/>
        </authorList>
    </citation>
    <scope>NUCLEOTIDE SEQUENCE [LARGE SCALE GENOMIC DNA]</scope>
    <source>
        <strain evidence="7 8">1700302</strain>
    </source>
</reference>
<evidence type="ECO:0000256" key="6">
    <source>
        <dbReference type="RuleBase" id="RU004466"/>
    </source>
</evidence>
<dbReference type="Pfam" id="PF00348">
    <property type="entry name" value="polyprenyl_synt"/>
    <property type="match status" value="1"/>
</dbReference>
<evidence type="ECO:0000313" key="7">
    <source>
        <dbReference type="EMBL" id="AYO15762.1"/>
    </source>
</evidence>
<dbReference type="Proteomes" id="UP000272136">
    <property type="component" value="Chromosome 1"/>
</dbReference>
<comment type="similarity">
    <text evidence="2 6">Belongs to the FPP/GGPP synthase family.</text>
</comment>
<dbReference type="PROSITE" id="PS00444">
    <property type="entry name" value="POLYPRENYL_SYNTHASE_2"/>
    <property type="match status" value="1"/>
</dbReference>
<dbReference type="PANTHER" id="PTHR12001">
    <property type="entry name" value="GERANYLGERANYL PYROPHOSPHATE SYNTHASE"/>
    <property type="match status" value="1"/>
</dbReference>
<evidence type="ECO:0000313" key="8">
    <source>
        <dbReference type="Proteomes" id="UP000272136"/>
    </source>
</evidence>
<proteinExistence type="inferred from homology"/>